<keyword evidence="6 7" id="KW-0472">Membrane</keyword>
<evidence type="ECO:0000259" key="8">
    <source>
        <dbReference type="PROSITE" id="PS50928"/>
    </source>
</evidence>
<dbReference type="Pfam" id="PF00528">
    <property type="entry name" value="BPD_transp_1"/>
    <property type="match status" value="1"/>
</dbReference>
<reference evidence="9" key="1">
    <citation type="submission" date="2020-10" db="EMBL/GenBank/DDBJ databases">
        <title>ChiBAC.</title>
        <authorList>
            <person name="Zenner C."/>
            <person name="Hitch T.C.A."/>
            <person name="Clavel T."/>
        </authorList>
    </citation>
    <scope>NUCLEOTIDE SEQUENCE</scope>
    <source>
        <strain evidence="9">DSM 107454</strain>
    </source>
</reference>
<comment type="caution">
    <text evidence="9">The sequence shown here is derived from an EMBL/GenBank/DDBJ whole genome shotgun (WGS) entry which is preliminary data.</text>
</comment>
<comment type="similarity">
    <text evidence="7">Belongs to the binding-protein-dependent transport system permease family.</text>
</comment>
<dbReference type="InterPro" id="IPR035906">
    <property type="entry name" value="MetI-like_sf"/>
</dbReference>
<sequence>MFIPVVVFYIIFCYVPMYGVIIAFKDYNFAKGIIGSSWIGFENFERMFHSESFVQVFTNTLLISLYKLITGFPAPIIFALLLNELWNRKFKKVVQTISYLPYFLSWVVLGGMFMQLLSPSSGPINAVLKSMGIQPIFFLADVKWFRSVLVVTSLWKGVGWGSIIYLAALTGIDPELYEAAIMDGAGKWKQVLHITIPSLIPVMTIMFIFAVGGVINDDFDQIFNLYNEAVYSVGDVISTYNYRVGLISNEYGYSTAVGLFKNIIAIVLLAAANYITKRFSEYGIW</sequence>
<dbReference type="PANTHER" id="PTHR43227">
    <property type="entry name" value="BLL4140 PROTEIN"/>
    <property type="match status" value="1"/>
</dbReference>
<comment type="subcellular location">
    <subcellularLocation>
        <location evidence="1 7">Cell membrane</location>
        <topology evidence="1 7">Multi-pass membrane protein</topology>
    </subcellularLocation>
</comment>
<dbReference type="InterPro" id="IPR000515">
    <property type="entry name" value="MetI-like"/>
</dbReference>
<dbReference type="AlphaFoldDB" id="A0A9D5R941"/>
<feature type="transmembrane region" description="Helical" evidence="7">
    <location>
        <begin position="191"/>
        <end position="215"/>
    </location>
</feature>
<evidence type="ECO:0000256" key="1">
    <source>
        <dbReference type="ARBA" id="ARBA00004651"/>
    </source>
</evidence>
<protein>
    <submittedName>
        <fullName evidence="9">Sugar ABC transporter permease</fullName>
    </submittedName>
</protein>
<feature type="transmembrane region" description="Helical" evidence="7">
    <location>
        <begin position="99"/>
        <end position="117"/>
    </location>
</feature>
<dbReference type="SUPFAM" id="SSF161098">
    <property type="entry name" value="MetI-like"/>
    <property type="match status" value="1"/>
</dbReference>
<evidence type="ECO:0000256" key="6">
    <source>
        <dbReference type="ARBA" id="ARBA00023136"/>
    </source>
</evidence>
<dbReference type="CDD" id="cd06261">
    <property type="entry name" value="TM_PBP2"/>
    <property type="match status" value="1"/>
</dbReference>
<dbReference type="PROSITE" id="PS50928">
    <property type="entry name" value="ABC_TM1"/>
    <property type="match status" value="1"/>
</dbReference>
<evidence type="ECO:0000256" key="4">
    <source>
        <dbReference type="ARBA" id="ARBA00022692"/>
    </source>
</evidence>
<dbReference type="GO" id="GO:0005886">
    <property type="term" value="C:plasma membrane"/>
    <property type="evidence" value="ECO:0007669"/>
    <property type="project" value="UniProtKB-SubCell"/>
</dbReference>
<name>A0A9D5R941_9FIRM</name>
<keyword evidence="10" id="KW-1185">Reference proteome</keyword>
<evidence type="ECO:0000256" key="5">
    <source>
        <dbReference type="ARBA" id="ARBA00022989"/>
    </source>
</evidence>
<dbReference type="EMBL" id="JADCKB010000019">
    <property type="protein sequence ID" value="MBE5040632.1"/>
    <property type="molecule type" value="Genomic_DNA"/>
</dbReference>
<feature type="transmembrane region" description="Helical" evidence="7">
    <location>
        <begin position="251"/>
        <end position="275"/>
    </location>
</feature>
<dbReference type="PANTHER" id="PTHR43227:SF11">
    <property type="entry name" value="BLL4140 PROTEIN"/>
    <property type="match status" value="1"/>
</dbReference>
<gene>
    <name evidence="9" type="ORF">INF28_09175</name>
</gene>
<feature type="domain" description="ABC transmembrane type-1" evidence="8">
    <location>
        <begin position="57"/>
        <end position="272"/>
    </location>
</feature>
<evidence type="ECO:0000256" key="7">
    <source>
        <dbReference type="RuleBase" id="RU363032"/>
    </source>
</evidence>
<evidence type="ECO:0000313" key="10">
    <source>
        <dbReference type="Proteomes" id="UP000806542"/>
    </source>
</evidence>
<evidence type="ECO:0000256" key="2">
    <source>
        <dbReference type="ARBA" id="ARBA00022448"/>
    </source>
</evidence>
<feature type="transmembrane region" description="Helical" evidence="7">
    <location>
        <begin position="6"/>
        <end position="24"/>
    </location>
</feature>
<dbReference type="InterPro" id="IPR050809">
    <property type="entry name" value="UgpAE/MalFG_permease"/>
</dbReference>
<dbReference type="Proteomes" id="UP000806542">
    <property type="component" value="Unassembled WGS sequence"/>
</dbReference>
<feature type="transmembrane region" description="Helical" evidence="7">
    <location>
        <begin position="56"/>
        <end position="79"/>
    </location>
</feature>
<accession>A0A9D5R941</accession>
<keyword evidence="2 7" id="KW-0813">Transport</keyword>
<proteinExistence type="inferred from homology"/>
<keyword evidence="5 7" id="KW-1133">Transmembrane helix</keyword>
<organism evidence="9 10">
    <name type="scientific">Ructibacterium gallinarum</name>
    <dbReference type="NCBI Taxonomy" id="2779355"/>
    <lineage>
        <taxon>Bacteria</taxon>
        <taxon>Bacillati</taxon>
        <taxon>Bacillota</taxon>
        <taxon>Clostridia</taxon>
        <taxon>Eubacteriales</taxon>
        <taxon>Oscillospiraceae</taxon>
        <taxon>Ructibacterium</taxon>
    </lineage>
</organism>
<keyword evidence="4 7" id="KW-0812">Transmembrane</keyword>
<dbReference type="Gene3D" id="1.10.3720.10">
    <property type="entry name" value="MetI-like"/>
    <property type="match status" value="1"/>
</dbReference>
<evidence type="ECO:0000256" key="3">
    <source>
        <dbReference type="ARBA" id="ARBA00022475"/>
    </source>
</evidence>
<keyword evidence="3" id="KW-1003">Cell membrane</keyword>
<dbReference type="GO" id="GO:0055085">
    <property type="term" value="P:transmembrane transport"/>
    <property type="evidence" value="ECO:0007669"/>
    <property type="project" value="InterPro"/>
</dbReference>
<evidence type="ECO:0000313" key="9">
    <source>
        <dbReference type="EMBL" id="MBE5040632.1"/>
    </source>
</evidence>